<organism evidence="1 2">
    <name type="scientific">Marmota monax</name>
    <name type="common">Woodchuck</name>
    <dbReference type="NCBI Taxonomy" id="9995"/>
    <lineage>
        <taxon>Eukaryota</taxon>
        <taxon>Metazoa</taxon>
        <taxon>Chordata</taxon>
        <taxon>Craniata</taxon>
        <taxon>Vertebrata</taxon>
        <taxon>Euteleostomi</taxon>
        <taxon>Mammalia</taxon>
        <taxon>Eutheria</taxon>
        <taxon>Euarchontoglires</taxon>
        <taxon>Glires</taxon>
        <taxon>Rodentia</taxon>
        <taxon>Sciuromorpha</taxon>
        <taxon>Sciuridae</taxon>
        <taxon>Xerinae</taxon>
        <taxon>Marmotini</taxon>
        <taxon>Marmota</taxon>
    </lineage>
</organism>
<reference evidence="1" key="1">
    <citation type="submission" date="2019-04" db="EMBL/GenBank/DDBJ databases">
        <authorList>
            <person name="Alioto T."/>
            <person name="Alioto T."/>
        </authorList>
    </citation>
    <scope>NUCLEOTIDE SEQUENCE [LARGE SCALE GENOMIC DNA]</scope>
</reference>
<proteinExistence type="predicted"/>
<evidence type="ECO:0000313" key="1">
    <source>
        <dbReference type="EMBL" id="VTJ62340.1"/>
    </source>
</evidence>
<comment type="caution">
    <text evidence="1">The sequence shown here is derived from an EMBL/GenBank/DDBJ whole genome shotgun (WGS) entry which is preliminary data.</text>
</comment>
<dbReference type="EMBL" id="CABDUW010000197">
    <property type="protein sequence ID" value="VTJ62340.1"/>
    <property type="molecule type" value="Genomic_DNA"/>
</dbReference>
<dbReference type="AlphaFoldDB" id="A0A5E4AZP6"/>
<dbReference type="Proteomes" id="UP000335636">
    <property type="component" value="Unassembled WGS sequence"/>
</dbReference>
<gene>
    <name evidence="1" type="ORF">MONAX_5E019637</name>
</gene>
<protein>
    <submittedName>
        <fullName evidence="1">Uncharacterized protein</fullName>
    </submittedName>
</protein>
<evidence type="ECO:0000313" key="2">
    <source>
        <dbReference type="Proteomes" id="UP000335636"/>
    </source>
</evidence>
<name>A0A5E4AZP6_MARMO</name>
<sequence length="75" mass="8227">MRRLAPAAHDCPFFILHPSHLADAELLFLAEAIGTLRPGELHRGGLSKTFDPEINKSCSKLGGKKCIQAAQESWK</sequence>
<accession>A0A5E4AZP6</accession>
<keyword evidence="2" id="KW-1185">Reference proteome</keyword>